<keyword evidence="6" id="KW-0482">Metalloprotease</keyword>
<evidence type="ECO:0000256" key="2">
    <source>
        <dbReference type="ARBA" id="ARBA00022670"/>
    </source>
</evidence>
<dbReference type="InterPro" id="IPR001915">
    <property type="entry name" value="Peptidase_M48"/>
</dbReference>
<feature type="region of interest" description="Disordered" evidence="8">
    <location>
        <begin position="445"/>
        <end position="469"/>
    </location>
</feature>
<proteinExistence type="predicted"/>
<evidence type="ECO:0000256" key="8">
    <source>
        <dbReference type="SAM" id="MobiDB-lite"/>
    </source>
</evidence>
<feature type="signal peptide" evidence="9">
    <location>
        <begin position="1"/>
        <end position="24"/>
    </location>
</feature>
<feature type="chain" id="PRO_5004497587" evidence="9">
    <location>
        <begin position="25"/>
        <end position="469"/>
    </location>
</feature>
<evidence type="ECO:0000313" key="12">
    <source>
        <dbReference type="Proteomes" id="UP000014216"/>
    </source>
</evidence>
<keyword evidence="5" id="KW-0862">Zinc</keyword>
<dbReference type="Gene3D" id="1.25.40.10">
    <property type="entry name" value="Tetratricopeptide repeat domain"/>
    <property type="match status" value="1"/>
</dbReference>
<dbReference type="PATRIC" id="fig|1286635.3.peg.404"/>
<dbReference type="GO" id="GO:0016020">
    <property type="term" value="C:membrane"/>
    <property type="evidence" value="ECO:0007669"/>
    <property type="project" value="TreeGrafter"/>
</dbReference>
<evidence type="ECO:0000256" key="6">
    <source>
        <dbReference type="ARBA" id="ARBA00023049"/>
    </source>
</evidence>
<dbReference type="PANTHER" id="PTHR22726">
    <property type="entry name" value="METALLOENDOPEPTIDASE OMA1"/>
    <property type="match status" value="1"/>
</dbReference>
<dbReference type="CDD" id="cd07333">
    <property type="entry name" value="M48C_bepA_like"/>
    <property type="match status" value="1"/>
</dbReference>
<dbReference type="Pfam" id="PF13174">
    <property type="entry name" value="TPR_6"/>
    <property type="match status" value="1"/>
</dbReference>
<dbReference type="InterPro" id="IPR011990">
    <property type="entry name" value="TPR-like_helical_dom_sf"/>
</dbReference>
<keyword evidence="9" id="KW-0732">Signal</keyword>
<comment type="cofactor">
    <cofactor evidence="1">
        <name>Zn(2+)</name>
        <dbReference type="ChEBI" id="CHEBI:29105"/>
    </cofactor>
</comment>
<evidence type="ECO:0000256" key="1">
    <source>
        <dbReference type="ARBA" id="ARBA00001947"/>
    </source>
</evidence>
<evidence type="ECO:0000313" key="11">
    <source>
        <dbReference type="EMBL" id="EMS81242.1"/>
    </source>
</evidence>
<evidence type="ECO:0000256" key="3">
    <source>
        <dbReference type="ARBA" id="ARBA00022723"/>
    </source>
</evidence>
<dbReference type="GO" id="GO:0046872">
    <property type="term" value="F:metal ion binding"/>
    <property type="evidence" value="ECO:0007669"/>
    <property type="project" value="UniProtKB-KW"/>
</dbReference>
<feature type="compositionally biased region" description="Basic and acidic residues" evidence="8">
    <location>
        <begin position="449"/>
        <end position="460"/>
    </location>
</feature>
<keyword evidence="7" id="KW-0802">TPR repeat</keyword>
<dbReference type="Pfam" id="PF01435">
    <property type="entry name" value="Peptidase_M48"/>
    <property type="match status" value="1"/>
</dbReference>
<dbReference type="InterPro" id="IPR051156">
    <property type="entry name" value="Mito/Outer_Membr_Metalloprot"/>
</dbReference>
<sequence length="469" mass="51569">MKRIRAITAIFFMMMTFLPAPASAISIPDELELADEFMEMIHQQQVILDDPAANHLINEIGRHILAQLPPQPFNFSFFLINDGTFNAFASPGANIFVHRGLITALSSTDELAGILAHEIAHAVSRHVSQSIDRSKLVNIGTLAGVVAGIIVGSAGGGGEAAQALTMGSMAAGYSSMLTYTRENETEADQKAFTMLQQTCFSPKGLLDSLNELRATDYMGVEGIPDYFKTHPGTGSRIAHLSALLSDYTHAPPAKNTSPVTYNYDMVKYRIIGLYEPVADSIKTIESRISQDASNPALYYGLGLLYARENRRDQAIVQLQKALSFNLMDPLILLDLGRIYALDGQYDKAMNILPGIQSDPVLGTWARYYLAVAQLESGDVPSAEQNLTRVIETSPKSFPRAYYHLGAIMSKKNRIALSHYYLGIYYDLVQDSKNATRHLKRAIDQGLDDPDTKTAAEERLKRISSGKRPS</sequence>
<evidence type="ECO:0000256" key="7">
    <source>
        <dbReference type="PROSITE-ProRule" id="PRU00339"/>
    </source>
</evidence>
<keyword evidence="2" id="KW-0645">Protease</keyword>
<organism evidence="11 12">
    <name type="scientific">Desulfotignum phosphitoxidans DSM 13687</name>
    <dbReference type="NCBI Taxonomy" id="1286635"/>
    <lineage>
        <taxon>Bacteria</taxon>
        <taxon>Pseudomonadati</taxon>
        <taxon>Thermodesulfobacteriota</taxon>
        <taxon>Desulfobacteria</taxon>
        <taxon>Desulfobacterales</taxon>
        <taxon>Desulfobacteraceae</taxon>
        <taxon>Desulfotignum</taxon>
    </lineage>
</organism>
<evidence type="ECO:0000256" key="4">
    <source>
        <dbReference type="ARBA" id="ARBA00022801"/>
    </source>
</evidence>
<dbReference type="SMART" id="SM00028">
    <property type="entry name" value="TPR"/>
    <property type="match status" value="3"/>
</dbReference>
<dbReference type="AlphaFoldDB" id="S0G7L3"/>
<feature type="repeat" description="TPR" evidence="7">
    <location>
        <begin position="295"/>
        <end position="328"/>
    </location>
</feature>
<protein>
    <submittedName>
        <fullName evidence="11">Peptidase M48 Ste24p</fullName>
    </submittedName>
</protein>
<evidence type="ECO:0000256" key="9">
    <source>
        <dbReference type="SAM" id="SignalP"/>
    </source>
</evidence>
<dbReference type="PROSITE" id="PS50005">
    <property type="entry name" value="TPR"/>
    <property type="match status" value="1"/>
</dbReference>
<dbReference type="Proteomes" id="UP000014216">
    <property type="component" value="Unassembled WGS sequence"/>
</dbReference>
<dbReference type="Gene3D" id="3.30.2010.10">
    <property type="entry name" value="Metalloproteases ('zincins'), catalytic domain"/>
    <property type="match status" value="1"/>
</dbReference>
<evidence type="ECO:0000259" key="10">
    <source>
        <dbReference type="Pfam" id="PF01435"/>
    </source>
</evidence>
<keyword evidence="3" id="KW-0479">Metal-binding</keyword>
<comment type="caution">
    <text evidence="11">The sequence shown here is derived from an EMBL/GenBank/DDBJ whole genome shotgun (WGS) entry which is preliminary data.</text>
</comment>
<keyword evidence="4" id="KW-0378">Hydrolase</keyword>
<dbReference type="EMBL" id="APJX01000001">
    <property type="protein sequence ID" value="EMS81242.1"/>
    <property type="molecule type" value="Genomic_DNA"/>
</dbReference>
<dbReference type="RefSeq" id="WP_006963923.1">
    <property type="nucleotide sequence ID" value="NZ_APJX01000001.1"/>
</dbReference>
<name>S0G7L3_9BACT</name>
<dbReference type="SUPFAM" id="SSF48452">
    <property type="entry name" value="TPR-like"/>
    <property type="match status" value="1"/>
</dbReference>
<evidence type="ECO:0000256" key="5">
    <source>
        <dbReference type="ARBA" id="ARBA00022833"/>
    </source>
</evidence>
<accession>S0G7L3</accession>
<gene>
    <name evidence="11" type="ORF">Dpo_1c03820</name>
</gene>
<feature type="domain" description="Peptidase M48" evidence="10">
    <location>
        <begin position="66"/>
        <end position="242"/>
    </location>
</feature>
<dbReference type="PANTHER" id="PTHR22726:SF1">
    <property type="entry name" value="METALLOENDOPEPTIDASE OMA1, MITOCHONDRIAL"/>
    <property type="match status" value="1"/>
</dbReference>
<dbReference type="GO" id="GO:0004222">
    <property type="term" value="F:metalloendopeptidase activity"/>
    <property type="evidence" value="ECO:0007669"/>
    <property type="project" value="InterPro"/>
</dbReference>
<dbReference type="InterPro" id="IPR019734">
    <property type="entry name" value="TPR_rpt"/>
</dbReference>
<dbReference type="OrthoDB" id="9810445at2"/>
<dbReference type="GO" id="GO:0051603">
    <property type="term" value="P:proteolysis involved in protein catabolic process"/>
    <property type="evidence" value="ECO:0007669"/>
    <property type="project" value="TreeGrafter"/>
</dbReference>
<reference evidence="11 12" key="1">
    <citation type="journal article" date="2013" name="Genome Announc.">
        <title>Draft Genome Sequence of Desulfotignum phosphitoxidans DSM 13687 Strain FiPS-3.</title>
        <authorList>
            <person name="Poehlein A."/>
            <person name="Daniel R."/>
            <person name="Simeonova D.D."/>
        </authorList>
    </citation>
    <scope>NUCLEOTIDE SEQUENCE [LARGE SCALE GENOMIC DNA]</scope>
    <source>
        <strain evidence="11 12">DSM 13687</strain>
    </source>
</reference>
<keyword evidence="12" id="KW-1185">Reference proteome</keyword>